<dbReference type="PROSITE" id="PS50005">
    <property type="entry name" value="TPR"/>
    <property type="match status" value="4"/>
</dbReference>
<evidence type="ECO:0000313" key="5">
    <source>
        <dbReference type="EMBL" id="QUV93010.1"/>
    </source>
</evidence>
<keyword evidence="4" id="KW-1133">Transmembrane helix</keyword>
<dbReference type="SUPFAM" id="SSF48452">
    <property type="entry name" value="TPR-like"/>
    <property type="match status" value="1"/>
</dbReference>
<feature type="transmembrane region" description="Helical" evidence="4">
    <location>
        <begin position="31"/>
        <end position="49"/>
    </location>
</feature>
<organism evidence="5 6">
    <name type="scientific">Chloracidobacterium sp. N</name>
    <dbReference type="NCBI Taxonomy" id="2821540"/>
    <lineage>
        <taxon>Bacteria</taxon>
        <taxon>Pseudomonadati</taxon>
        <taxon>Acidobacteriota</taxon>
        <taxon>Terriglobia</taxon>
        <taxon>Terriglobales</taxon>
        <taxon>Acidobacteriaceae</taxon>
        <taxon>Chloracidobacterium</taxon>
        <taxon>Chloracidobacterium aggregatum</taxon>
    </lineage>
</organism>
<feature type="repeat" description="TPR" evidence="3">
    <location>
        <begin position="453"/>
        <end position="486"/>
    </location>
</feature>
<sequence length="723" mass="79164">MTTLSVAEQTLETRTTAAASRRWLYGAPTDLIIGCGLWSLPLLLITYWVEPYFAGGFATAFYALALVCNYPHYAATWYRACAQPADRRRYRQVLAWSGLLTLAGLLLVHAHPPLLAWVFTLYVFWSPWHYTGQNYGIALMFARRHGLTALDRPTTRWLWAAFVLPYVMLLLAFNRGPSADPLLLSAGLPPAVVKAAIVVLGASFLAITLVIGRKLFRQHPWSATGPTLALLATQALWFIPAAVIVLVGEAVFQVRYSSGMLALLHSAQYLWITSYYARREQGPQWQPWRYAAVLFAVGIALFIPGPWAASLWFGLDFTTSFLAFTALINIHHFILDGAVWKLREPQIAAVLVQDQTQPPSADAAGSGRFSPWWRRFALAGAVVGLGLLAGLDVFKFVLGGRVTDAAALSQALKLNPNDALVAARLARLALAEGDRLRAREALERAIAINPYDAESQSILGQMLIEQGEYDAAYRHYQAFHEYLPNDVRALVNLGTLAARRGQEETGIAAWERAVQLDPEGQTMAWANLGDAYMRANRVPDAIRAYEQALRAPAADDRQRLEWTLKLGDSQAAAGRTADAERLYTQVRETAPAKGFPGLASTAATRRAGLYAGRNQLDMAAAEHHAALQLAAESQEDLAQGAAWFEYALFMARQSAPTELVFAACLQAETHFRAAGASPVVQATVQARLRDAEAAAGSKAAGVRERLAEVLSQARAWQPQAAAR</sequence>
<keyword evidence="2 3" id="KW-0802">TPR repeat</keyword>
<evidence type="ECO:0000256" key="1">
    <source>
        <dbReference type="ARBA" id="ARBA00022737"/>
    </source>
</evidence>
<feature type="transmembrane region" description="Helical" evidence="4">
    <location>
        <begin position="376"/>
        <end position="398"/>
    </location>
</feature>
<feature type="transmembrane region" description="Helical" evidence="4">
    <location>
        <begin position="193"/>
        <end position="216"/>
    </location>
</feature>
<evidence type="ECO:0000256" key="2">
    <source>
        <dbReference type="ARBA" id="ARBA00022803"/>
    </source>
</evidence>
<feature type="transmembrane region" description="Helical" evidence="4">
    <location>
        <begin position="154"/>
        <end position="173"/>
    </location>
</feature>
<evidence type="ECO:0000256" key="4">
    <source>
        <dbReference type="SAM" id="Phobius"/>
    </source>
</evidence>
<name>A0ABX8AWF2_9BACT</name>
<dbReference type="Pfam" id="PF13432">
    <property type="entry name" value="TPR_16"/>
    <property type="match status" value="2"/>
</dbReference>
<feature type="transmembrane region" description="Helical" evidence="4">
    <location>
        <begin position="311"/>
        <end position="335"/>
    </location>
</feature>
<accession>A0ABX8AWF2</accession>
<keyword evidence="4" id="KW-0472">Membrane</keyword>
<dbReference type="EMBL" id="CP072642">
    <property type="protein sequence ID" value="QUV93010.1"/>
    <property type="molecule type" value="Genomic_DNA"/>
</dbReference>
<feature type="transmembrane region" description="Helical" evidence="4">
    <location>
        <begin position="288"/>
        <end position="305"/>
    </location>
</feature>
<evidence type="ECO:0000256" key="3">
    <source>
        <dbReference type="PROSITE-ProRule" id="PRU00339"/>
    </source>
</evidence>
<feature type="transmembrane region" description="Helical" evidence="4">
    <location>
        <begin position="93"/>
        <end position="110"/>
    </location>
</feature>
<evidence type="ECO:0000313" key="6">
    <source>
        <dbReference type="Proteomes" id="UP000677668"/>
    </source>
</evidence>
<feature type="transmembrane region" description="Helical" evidence="4">
    <location>
        <begin position="116"/>
        <end position="142"/>
    </location>
</feature>
<dbReference type="SMART" id="SM00028">
    <property type="entry name" value="TPR"/>
    <property type="match status" value="5"/>
</dbReference>
<feature type="transmembrane region" description="Helical" evidence="4">
    <location>
        <begin position="254"/>
        <end position="276"/>
    </location>
</feature>
<feature type="repeat" description="TPR" evidence="3">
    <location>
        <begin position="487"/>
        <end position="520"/>
    </location>
</feature>
<gene>
    <name evidence="5" type="ORF">J8C05_06365</name>
</gene>
<dbReference type="RefSeq" id="WP_211421435.1">
    <property type="nucleotide sequence ID" value="NZ_CP072642.1"/>
</dbReference>
<reference evidence="5 6" key="1">
    <citation type="submission" date="2021-03" db="EMBL/GenBank/DDBJ databases">
        <title>Genomic and phenotypic characterization of Chloracidobacterium isolates provides evidence for multiple species.</title>
        <authorList>
            <person name="Saini M.K."/>
            <person name="Costas A.M.G."/>
            <person name="Tank M."/>
            <person name="Bryant D.A."/>
        </authorList>
    </citation>
    <scope>NUCLEOTIDE SEQUENCE [LARGE SCALE GENOMIC DNA]</scope>
    <source>
        <strain evidence="5 6">N</strain>
    </source>
</reference>
<dbReference type="InterPro" id="IPR051012">
    <property type="entry name" value="CellSynth/LPSAsmb/PSIAsmb"/>
</dbReference>
<feature type="transmembrane region" description="Helical" evidence="4">
    <location>
        <begin position="228"/>
        <end position="248"/>
    </location>
</feature>
<dbReference type="PANTHER" id="PTHR45586:SF14">
    <property type="entry name" value="TETRATRICOPEPTIDE TPR_2 REPEAT PROTEIN"/>
    <property type="match status" value="1"/>
</dbReference>
<keyword evidence="4" id="KW-0812">Transmembrane</keyword>
<feature type="repeat" description="TPR" evidence="3">
    <location>
        <begin position="522"/>
        <end position="555"/>
    </location>
</feature>
<keyword evidence="6" id="KW-1185">Reference proteome</keyword>
<keyword evidence="1" id="KW-0677">Repeat</keyword>
<dbReference type="Gene3D" id="1.25.40.10">
    <property type="entry name" value="Tetratricopeptide repeat domain"/>
    <property type="match status" value="1"/>
</dbReference>
<proteinExistence type="predicted"/>
<feature type="repeat" description="TPR" evidence="3">
    <location>
        <begin position="419"/>
        <end position="452"/>
    </location>
</feature>
<dbReference type="PANTHER" id="PTHR45586">
    <property type="entry name" value="TPR REPEAT-CONTAINING PROTEIN PA4667"/>
    <property type="match status" value="1"/>
</dbReference>
<dbReference type="Proteomes" id="UP000677668">
    <property type="component" value="Chromosome 1"/>
</dbReference>
<feature type="transmembrane region" description="Helical" evidence="4">
    <location>
        <begin position="55"/>
        <end position="73"/>
    </location>
</feature>
<dbReference type="InterPro" id="IPR019734">
    <property type="entry name" value="TPR_rpt"/>
</dbReference>
<protein>
    <submittedName>
        <fullName evidence="5">Tetratricopeptide repeat protein</fullName>
    </submittedName>
</protein>
<dbReference type="InterPro" id="IPR011990">
    <property type="entry name" value="TPR-like_helical_dom_sf"/>
</dbReference>